<gene>
    <name evidence="1" type="ORF">LIER_31015</name>
</gene>
<reference evidence="1 2" key="1">
    <citation type="submission" date="2024-01" db="EMBL/GenBank/DDBJ databases">
        <title>The complete chloroplast genome sequence of Lithospermum erythrorhizon: insights into the phylogenetic relationship among Boraginaceae species and the maternal lineages of purple gromwells.</title>
        <authorList>
            <person name="Okada T."/>
            <person name="Watanabe K."/>
        </authorList>
    </citation>
    <scope>NUCLEOTIDE SEQUENCE [LARGE SCALE GENOMIC DNA]</scope>
</reference>
<keyword evidence="2" id="KW-1185">Reference proteome</keyword>
<dbReference type="PANTHER" id="PTHR33240">
    <property type="entry name" value="OS08G0508500 PROTEIN"/>
    <property type="match status" value="1"/>
</dbReference>
<name>A0AAV3RRG5_LITER</name>
<accession>A0AAV3RRG5</accession>
<dbReference type="EMBL" id="BAABME010011358">
    <property type="protein sequence ID" value="GAA0183638.1"/>
    <property type="molecule type" value="Genomic_DNA"/>
</dbReference>
<dbReference type="AlphaFoldDB" id="A0AAV3RRG5"/>
<evidence type="ECO:0000313" key="1">
    <source>
        <dbReference type="EMBL" id="GAA0183638.1"/>
    </source>
</evidence>
<proteinExistence type="predicted"/>
<comment type="caution">
    <text evidence="1">The sequence shown here is derived from an EMBL/GenBank/DDBJ whole genome shotgun (WGS) entry which is preliminary data.</text>
</comment>
<sequence>MDLACLLEESKVFANHITLNIIKSTGVKVPKDLWKSKLEPEVLWGDYLSDSDHEDIEESCHMYVEIEDIPEAETTSEAPQTIPNVPQSFSLTFTNEDMLEEDGDHNRPLYISSFNQEGQWALGKISLHLVVGDVETTSWFHVIDSKATYNVLLSRAWIHRNNVVPSTLHQCLKYYNDGMKYCKDGIERTIKADENPFTIKEAHFVDAKFYQKKKAAG</sequence>
<dbReference type="Proteomes" id="UP001454036">
    <property type="component" value="Unassembled WGS sequence"/>
</dbReference>
<evidence type="ECO:0000313" key="2">
    <source>
        <dbReference type="Proteomes" id="UP001454036"/>
    </source>
</evidence>
<dbReference type="PANTHER" id="PTHR33240:SF8">
    <property type="entry name" value="OS03G0439900 PROTEIN"/>
    <property type="match status" value="1"/>
</dbReference>
<protein>
    <submittedName>
        <fullName evidence="1">Uncharacterized protein</fullName>
    </submittedName>
</protein>
<organism evidence="1 2">
    <name type="scientific">Lithospermum erythrorhizon</name>
    <name type="common">Purple gromwell</name>
    <name type="synonym">Lithospermum officinale var. erythrorhizon</name>
    <dbReference type="NCBI Taxonomy" id="34254"/>
    <lineage>
        <taxon>Eukaryota</taxon>
        <taxon>Viridiplantae</taxon>
        <taxon>Streptophyta</taxon>
        <taxon>Embryophyta</taxon>
        <taxon>Tracheophyta</taxon>
        <taxon>Spermatophyta</taxon>
        <taxon>Magnoliopsida</taxon>
        <taxon>eudicotyledons</taxon>
        <taxon>Gunneridae</taxon>
        <taxon>Pentapetalae</taxon>
        <taxon>asterids</taxon>
        <taxon>lamiids</taxon>
        <taxon>Boraginales</taxon>
        <taxon>Boraginaceae</taxon>
        <taxon>Boraginoideae</taxon>
        <taxon>Lithospermeae</taxon>
        <taxon>Lithospermum</taxon>
    </lineage>
</organism>